<proteinExistence type="predicted"/>
<dbReference type="PANTHER" id="PTHR34216">
    <property type="match status" value="1"/>
</dbReference>
<evidence type="ECO:0000259" key="3">
    <source>
        <dbReference type="PROSITE" id="PS51677"/>
    </source>
</evidence>
<evidence type="ECO:0000256" key="2">
    <source>
        <dbReference type="ARBA" id="ARBA00022729"/>
    </source>
</evidence>
<dbReference type="PROSITE" id="PS51677">
    <property type="entry name" value="NODB"/>
    <property type="match status" value="1"/>
</dbReference>
<keyword evidence="5" id="KW-1185">Reference proteome</keyword>
<keyword evidence="4" id="KW-0378">Hydrolase</keyword>
<dbReference type="AlphaFoldDB" id="A0ABD5ZQG3"/>
<gene>
    <name evidence="4" type="ORF">ACFQJ4_09530</name>
</gene>
<dbReference type="SUPFAM" id="SSF88713">
    <property type="entry name" value="Glycoside hydrolase/deacetylase"/>
    <property type="match status" value="1"/>
</dbReference>
<evidence type="ECO:0000313" key="4">
    <source>
        <dbReference type="EMBL" id="MFC7235552.1"/>
    </source>
</evidence>
<dbReference type="RefSeq" id="WP_276233688.1">
    <property type="nucleotide sequence ID" value="NZ_CP119802.1"/>
</dbReference>
<accession>A0ABD5ZQG3</accession>
<name>A0ABD5ZQG3_9EURY</name>
<comment type="subcellular location">
    <subcellularLocation>
        <location evidence="1">Secreted</location>
    </subcellularLocation>
</comment>
<dbReference type="GO" id="GO:0016787">
    <property type="term" value="F:hydrolase activity"/>
    <property type="evidence" value="ECO:0007669"/>
    <property type="project" value="UniProtKB-KW"/>
</dbReference>
<dbReference type="InterPro" id="IPR002509">
    <property type="entry name" value="NODB_dom"/>
</dbReference>
<dbReference type="Pfam" id="PF01522">
    <property type="entry name" value="Polysacc_deac_1"/>
    <property type="match status" value="1"/>
</dbReference>
<feature type="domain" description="NodB homology" evidence="3">
    <location>
        <begin position="66"/>
        <end position="262"/>
    </location>
</feature>
<keyword evidence="2" id="KW-0732">Signal</keyword>
<dbReference type="EMBL" id="JBHTAP010000001">
    <property type="protein sequence ID" value="MFC7235552.1"/>
    <property type="molecule type" value="Genomic_DNA"/>
</dbReference>
<dbReference type="PANTHER" id="PTHR34216:SF3">
    <property type="entry name" value="POLY-BETA-1,6-N-ACETYL-D-GLUCOSAMINE N-DEACETYLASE"/>
    <property type="match status" value="1"/>
</dbReference>
<organism evidence="4 5">
    <name type="scientific">Halosegnis marinus</name>
    <dbReference type="NCBI Taxonomy" id="3034023"/>
    <lineage>
        <taxon>Archaea</taxon>
        <taxon>Methanobacteriati</taxon>
        <taxon>Methanobacteriota</taxon>
        <taxon>Stenosarchaea group</taxon>
        <taxon>Halobacteria</taxon>
        <taxon>Halobacteriales</taxon>
        <taxon>Natronomonadaceae</taxon>
        <taxon>Halosegnis</taxon>
    </lineage>
</organism>
<protein>
    <submittedName>
        <fullName evidence="4">Polysaccharide deacetylase family protein</fullName>
        <ecNumber evidence="4">3.-.-.-</ecNumber>
    </submittedName>
</protein>
<dbReference type="EC" id="3.-.-.-" evidence="4"/>
<dbReference type="Proteomes" id="UP001596398">
    <property type="component" value="Unassembled WGS sequence"/>
</dbReference>
<dbReference type="CDD" id="cd10918">
    <property type="entry name" value="CE4_NodB_like_5s_6s"/>
    <property type="match status" value="1"/>
</dbReference>
<comment type="caution">
    <text evidence="4">The sequence shown here is derived from an EMBL/GenBank/DDBJ whole genome shotgun (WGS) entry which is preliminary data.</text>
</comment>
<sequence>MVIRTAPGVALLYHDIVARERATESGIVTDGSWRYKLPPEIFRSHLERIDASSHQVVLASDTDAERPLLLTFDDGGVSCAETAAPLLESYGMRGNFFVVTGRLGDDGYMTEDHVRELAAAGHHVGSHTVTHANLREVSPSKRRAELVRSKEALESLLGTTCRSISIPGGFVDEDVLTDAFDAGYDYVFISEPRYLSLPVKGSPVGRWSVWHDTGADGIERILDRNLRTRLWVQGRWFTLKSIKRTIGQNRFERLRRPLVSRR</sequence>
<reference evidence="4 5" key="1">
    <citation type="journal article" date="2019" name="Int. J. Syst. Evol. Microbiol.">
        <title>The Global Catalogue of Microorganisms (GCM) 10K type strain sequencing project: providing services to taxonomists for standard genome sequencing and annotation.</title>
        <authorList>
            <consortium name="The Broad Institute Genomics Platform"/>
            <consortium name="The Broad Institute Genome Sequencing Center for Infectious Disease"/>
            <person name="Wu L."/>
            <person name="Ma J."/>
        </authorList>
    </citation>
    <scope>NUCLEOTIDE SEQUENCE [LARGE SCALE GENOMIC DNA]</scope>
    <source>
        <strain evidence="4 5">DT85</strain>
    </source>
</reference>
<dbReference type="InterPro" id="IPR011330">
    <property type="entry name" value="Glyco_hydro/deAcase_b/a-brl"/>
</dbReference>
<dbReference type="InterPro" id="IPR051398">
    <property type="entry name" value="Polysacch_Deacetylase"/>
</dbReference>
<dbReference type="GO" id="GO:0005576">
    <property type="term" value="C:extracellular region"/>
    <property type="evidence" value="ECO:0007669"/>
    <property type="project" value="UniProtKB-SubCell"/>
</dbReference>
<dbReference type="GeneID" id="79267248"/>
<evidence type="ECO:0000313" key="5">
    <source>
        <dbReference type="Proteomes" id="UP001596398"/>
    </source>
</evidence>
<evidence type="ECO:0000256" key="1">
    <source>
        <dbReference type="ARBA" id="ARBA00004613"/>
    </source>
</evidence>
<dbReference type="Gene3D" id="3.20.20.370">
    <property type="entry name" value="Glycoside hydrolase/deacetylase"/>
    <property type="match status" value="1"/>
</dbReference>